<proteinExistence type="predicted"/>
<gene>
    <name evidence="2" type="ORF">LIER_07287</name>
</gene>
<dbReference type="Proteomes" id="UP001454036">
    <property type="component" value="Unassembled WGS sequence"/>
</dbReference>
<dbReference type="EMBL" id="BAABME010001110">
    <property type="protein sequence ID" value="GAA0147634.1"/>
    <property type="molecule type" value="Genomic_DNA"/>
</dbReference>
<name>A0AAV3P804_LITER</name>
<dbReference type="AlphaFoldDB" id="A0AAV3P804"/>
<organism evidence="2 3">
    <name type="scientific">Lithospermum erythrorhizon</name>
    <name type="common">Purple gromwell</name>
    <name type="synonym">Lithospermum officinale var. erythrorhizon</name>
    <dbReference type="NCBI Taxonomy" id="34254"/>
    <lineage>
        <taxon>Eukaryota</taxon>
        <taxon>Viridiplantae</taxon>
        <taxon>Streptophyta</taxon>
        <taxon>Embryophyta</taxon>
        <taxon>Tracheophyta</taxon>
        <taxon>Spermatophyta</taxon>
        <taxon>Magnoliopsida</taxon>
        <taxon>eudicotyledons</taxon>
        <taxon>Gunneridae</taxon>
        <taxon>Pentapetalae</taxon>
        <taxon>asterids</taxon>
        <taxon>lamiids</taxon>
        <taxon>Boraginales</taxon>
        <taxon>Boraginaceae</taxon>
        <taxon>Boraginoideae</taxon>
        <taxon>Lithospermeae</taxon>
        <taxon>Lithospermum</taxon>
    </lineage>
</organism>
<evidence type="ECO:0000256" key="1">
    <source>
        <dbReference type="SAM" id="MobiDB-lite"/>
    </source>
</evidence>
<protein>
    <submittedName>
        <fullName evidence="2">Uncharacterized protein</fullName>
    </submittedName>
</protein>
<accession>A0AAV3P804</accession>
<feature type="region of interest" description="Disordered" evidence="1">
    <location>
        <begin position="1"/>
        <end position="24"/>
    </location>
</feature>
<comment type="caution">
    <text evidence="2">The sequence shown here is derived from an EMBL/GenBank/DDBJ whole genome shotgun (WGS) entry which is preliminary data.</text>
</comment>
<feature type="compositionally biased region" description="Polar residues" evidence="1">
    <location>
        <begin position="1"/>
        <end position="10"/>
    </location>
</feature>
<evidence type="ECO:0000313" key="3">
    <source>
        <dbReference type="Proteomes" id="UP001454036"/>
    </source>
</evidence>
<keyword evidence="3" id="KW-1185">Reference proteome</keyword>
<sequence length="98" mass="11661">MPISNTQHQRPQGRDASKRLKGKSKKISKVEVVEKAVECHEDYMAFRKNELERYEAMEAAKLRTKNMKLFMKLKEKQYMDTNDKKLMELLELELFGHN</sequence>
<reference evidence="2 3" key="1">
    <citation type="submission" date="2024-01" db="EMBL/GenBank/DDBJ databases">
        <title>The complete chloroplast genome sequence of Lithospermum erythrorhizon: insights into the phylogenetic relationship among Boraginaceae species and the maternal lineages of purple gromwells.</title>
        <authorList>
            <person name="Okada T."/>
            <person name="Watanabe K."/>
        </authorList>
    </citation>
    <scope>NUCLEOTIDE SEQUENCE [LARGE SCALE GENOMIC DNA]</scope>
</reference>
<evidence type="ECO:0000313" key="2">
    <source>
        <dbReference type="EMBL" id="GAA0147634.1"/>
    </source>
</evidence>